<dbReference type="FunFam" id="2.10.25.10:FF:000084">
    <property type="entry name" value="Laminin subunit alpha 3"/>
    <property type="match status" value="1"/>
</dbReference>
<evidence type="ECO:0000256" key="5">
    <source>
        <dbReference type="ARBA" id="ARBA00022737"/>
    </source>
</evidence>
<dbReference type="Pfam" id="PF00053">
    <property type="entry name" value="EGF_laminin"/>
    <property type="match status" value="4"/>
</dbReference>
<proteinExistence type="predicted"/>
<dbReference type="Proteomes" id="UP000261540">
    <property type="component" value="Unplaced"/>
</dbReference>
<evidence type="ECO:0008006" key="17">
    <source>
        <dbReference type="Google" id="ProtNLM"/>
    </source>
</evidence>
<feature type="disulfide bond" evidence="12">
    <location>
        <begin position="379"/>
        <end position="388"/>
    </location>
</feature>
<keyword evidence="16" id="KW-1185">Reference proteome</keyword>
<evidence type="ECO:0000256" key="12">
    <source>
        <dbReference type="PROSITE-ProRule" id="PRU00460"/>
    </source>
</evidence>
<protein>
    <recommendedName>
        <fullName evidence="17">Laminin, gamma 3</fullName>
    </recommendedName>
</protein>
<dbReference type="SUPFAM" id="SSF57196">
    <property type="entry name" value="EGF/Laminin"/>
    <property type="match status" value="4"/>
</dbReference>
<dbReference type="GO" id="GO:0007155">
    <property type="term" value="P:cell adhesion"/>
    <property type="evidence" value="ECO:0007669"/>
    <property type="project" value="UniProtKB-KW"/>
</dbReference>
<accession>A0A3B3TET0</accession>
<dbReference type="STRING" id="1676925.ENSPKIP00000040923"/>
<feature type="disulfide bond" evidence="12">
    <location>
        <begin position="310"/>
        <end position="327"/>
    </location>
</feature>
<keyword evidence="2" id="KW-0964">Secreted</keyword>
<keyword evidence="4" id="KW-0732">Signal</keyword>
<dbReference type="InterPro" id="IPR008211">
    <property type="entry name" value="Laminin_N"/>
</dbReference>
<dbReference type="InterPro" id="IPR002049">
    <property type="entry name" value="LE_dom"/>
</dbReference>
<keyword evidence="7" id="KW-0130">Cell adhesion</keyword>
<dbReference type="Gene3D" id="2.60.120.260">
    <property type="entry name" value="Galactose-binding domain-like"/>
    <property type="match status" value="1"/>
</dbReference>
<evidence type="ECO:0000259" key="14">
    <source>
        <dbReference type="PROSITE" id="PS51117"/>
    </source>
</evidence>
<dbReference type="GO" id="GO:0005604">
    <property type="term" value="C:basement membrane"/>
    <property type="evidence" value="ECO:0007669"/>
    <property type="project" value="UniProtKB-SubCell"/>
</dbReference>
<evidence type="ECO:0000256" key="2">
    <source>
        <dbReference type="ARBA" id="ARBA00022525"/>
    </source>
</evidence>
<comment type="caution">
    <text evidence="12">Lacks conserved residue(s) required for the propagation of feature annotation.</text>
</comment>
<dbReference type="PROSITE" id="PS51117">
    <property type="entry name" value="LAMININ_NTER"/>
    <property type="match status" value="1"/>
</dbReference>
<evidence type="ECO:0000256" key="7">
    <source>
        <dbReference type="ARBA" id="ARBA00022889"/>
    </source>
</evidence>
<dbReference type="GO" id="GO:0009888">
    <property type="term" value="P:tissue development"/>
    <property type="evidence" value="ECO:0007669"/>
    <property type="project" value="TreeGrafter"/>
</dbReference>
<dbReference type="PROSITE" id="PS01248">
    <property type="entry name" value="EGF_LAM_1"/>
    <property type="match status" value="2"/>
</dbReference>
<dbReference type="PROSITE" id="PS50027">
    <property type="entry name" value="EGF_LAM_2"/>
    <property type="match status" value="3"/>
</dbReference>
<keyword evidence="9 12" id="KW-1015">Disulfide bond</keyword>
<dbReference type="PANTHER" id="PTHR10574">
    <property type="entry name" value="NETRIN/LAMININ-RELATED"/>
    <property type="match status" value="1"/>
</dbReference>
<reference evidence="15" key="1">
    <citation type="submission" date="2025-08" db="UniProtKB">
        <authorList>
            <consortium name="Ensembl"/>
        </authorList>
    </citation>
    <scope>IDENTIFICATION</scope>
</reference>
<dbReference type="Ensembl" id="ENSPKIT00000021951.1">
    <property type="protein sequence ID" value="ENSPKIP00000040923.1"/>
    <property type="gene ID" value="ENSPKIG00000017694.1"/>
</dbReference>
<keyword evidence="6" id="KW-0084">Basement membrane</keyword>
<dbReference type="GeneTree" id="ENSGT00940000158456"/>
<reference evidence="15" key="2">
    <citation type="submission" date="2025-09" db="UniProtKB">
        <authorList>
            <consortium name="Ensembl"/>
        </authorList>
    </citation>
    <scope>IDENTIFICATION</scope>
</reference>
<keyword evidence="11 12" id="KW-0424">Laminin EGF-like domain</keyword>
<evidence type="ECO:0000256" key="4">
    <source>
        <dbReference type="ARBA" id="ARBA00022729"/>
    </source>
</evidence>
<keyword evidence="3" id="KW-0272">Extracellular matrix</keyword>
<feature type="disulfide bond" evidence="12">
    <location>
        <begin position="329"/>
        <end position="338"/>
    </location>
</feature>
<evidence type="ECO:0000313" key="16">
    <source>
        <dbReference type="Proteomes" id="UP000261540"/>
    </source>
</evidence>
<comment type="subcellular location">
    <subcellularLocation>
        <location evidence="1">Secreted</location>
        <location evidence="1">Extracellular space</location>
        <location evidence="1">Extracellular matrix</location>
        <location evidence="1">Basement membrane</location>
    </subcellularLocation>
</comment>
<feature type="domain" description="Laminin N-terminal" evidence="14">
    <location>
        <begin position="1"/>
        <end position="150"/>
    </location>
</feature>
<dbReference type="AlphaFoldDB" id="A0A3B3TET0"/>
<dbReference type="CDD" id="cd00055">
    <property type="entry name" value="EGF_Lam"/>
    <property type="match status" value="3"/>
</dbReference>
<evidence type="ECO:0000313" key="15">
    <source>
        <dbReference type="Ensembl" id="ENSPKIP00000040923.1"/>
    </source>
</evidence>
<keyword evidence="5" id="KW-0677">Repeat</keyword>
<dbReference type="SMART" id="SM00180">
    <property type="entry name" value="EGF_Lam"/>
    <property type="match status" value="4"/>
</dbReference>
<evidence type="ECO:0000256" key="6">
    <source>
        <dbReference type="ARBA" id="ARBA00022869"/>
    </source>
</evidence>
<evidence type="ECO:0000256" key="11">
    <source>
        <dbReference type="ARBA" id="ARBA00023292"/>
    </source>
</evidence>
<evidence type="ECO:0000256" key="8">
    <source>
        <dbReference type="ARBA" id="ARBA00023054"/>
    </source>
</evidence>
<evidence type="ECO:0000256" key="1">
    <source>
        <dbReference type="ARBA" id="ARBA00004302"/>
    </source>
</evidence>
<feature type="domain" description="Laminin EGF-like" evidence="13">
    <location>
        <begin position="208"/>
        <end position="270"/>
    </location>
</feature>
<evidence type="ECO:0000259" key="13">
    <source>
        <dbReference type="PROSITE" id="PS50027"/>
    </source>
</evidence>
<feature type="domain" description="Laminin EGF-like" evidence="13">
    <location>
        <begin position="357"/>
        <end position="408"/>
    </location>
</feature>
<evidence type="ECO:0000256" key="3">
    <source>
        <dbReference type="ARBA" id="ARBA00022530"/>
    </source>
</evidence>
<evidence type="ECO:0000256" key="10">
    <source>
        <dbReference type="ARBA" id="ARBA00023180"/>
    </source>
</evidence>
<dbReference type="FunFam" id="2.10.25.10:FF:000209">
    <property type="entry name" value="Laminin subunit alpha 5"/>
    <property type="match status" value="1"/>
</dbReference>
<name>A0A3B3TET0_9TELE</name>
<dbReference type="PRINTS" id="PR00011">
    <property type="entry name" value="EGFLAMININ"/>
</dbReference>
<sequence length="486" mass="53249">MYIPLLSICTLPPQVFYVILQFLGPQPEAVRIQRRTSGDSAWRDWQYLARDCAIFGMENSGPLAWPDSVNCLQFPRDVPFSRGNVTFSVLTPEPNPRPGYGDFYNTLALREFVMASQVRVHLQGQYHTREPHVPVRHRYYGVHEITISGRCDCHGYADRCDTGRSPYRCLCLPESHTEGDNCERCKPLFNDKPFRRGNQFQAYNCRPCQCHGHADSCHYDSTLDPVPGEHFRAGGGVCNSCQHNTTGTVCNQCQAGFYELRPSHPDGCRACNCNTAGTMQADITCHQDSGQCHCKFLNSSNPVGCVPCSCNLNGSLHPSCDPSLGQCECRPRVRGLLCDACAPGSFGLSATGTCRPCDCHPAGTVPGNTCDPVTGQCVCKPRAGGRRCDACRDGFHSLDRDDPLGCLPCQCDPRGTVNGICSMSAQAKLRSGWDSLSPRRRLDHNPASLLRRLLNRTTDGCHESSGHCVPAPVATAATLSVIKTIT</sequence>
<dbReference type="Gene3D" id="2.10.25.10">
    <property type="entry name" value="Laminin"/>
    <property type="match status" value="3"/>
</dbReference>
<evidence type="ECO:0000256" key="9">
    <source>
        <dbReference type="ARBA" id="ARBA00023157"/>
    </source>
</evidence>
<dbReference type="SMART" id="SM00136">
    <property type="entry name" value="LamNT"/>
    <property type="match status" value="1"/>
</dbReference>
<dbReference type="PANTHER" id="PTHR10574:SF274">
    <property type="entry name" value="USHERIN"/>
    <property type="match status" value="1"/>
</dbReference>
<dbReference type="GO" id="GO:0009887">
    <property type="term" value="P:animal organ morphogenesis"/>
    <property type="evidence" value="ECO:0007669"/>
    <property type="project" value="TreeGrafter"/>
</dbReference>
<keyword evidence="10" id="KW-0325">Glycoprotein</keyword>
<feature type="disulfide bond" evidence="12">
    <location>
        <begin position="308"/>
        <end position="320"/>
    </location>
</feature>
<keyword evidence="8" id="KW-0175">Coiled coil</keyword>
<feature type="disulfide bond" evidence="12">
    <location>
        <begin position="241"/>
        <end position="250"/>
    </location>
</feature>
<dbReference type="Pfam" id="PF00055">
    <property type="entry name" value="Laminin_N"/>
    <property type="match status" value="1"/>
</dbReference>
<feature type="domain" description="Laminin EGF-like" evidence="13">
    <location>
        <begin position="308"/>
        <end position="356"/>
    </location>
</feature>
<dbReference type="InterPro" id="IPR050440">
    <property type="entry name" value="Laminin/Netrin_ECM"/>
</dbReference>
<organism evidence="15 16">
    <name type="scientific">Paramormyrops kingsleyae</name>
    <dbReference type="NCBI Taxonomy" id="1676925"/>
    <lineage>
        <taxon>Eukaryota</taxon>
        <taxon>Metazoa</taxon>
        <taxon>Chordata</taxon>
        <taxon>Craniata</taxon>
        <taxon>Vertebrata</taxon>
        <taxon>Euteleostomi</taxon>
        <taxon>Actinopterygii</taxon>
        <taxon>Neopterygii</taxon>
        <taxon>Teleostei</taxon>
        <taxon>Osteoglossocephala</taxon>
        <taxon>Osteoglossomorpha</taxon>
        <taxon>Osteoglossiformes</taxon>
        <taxon>Mormyridae</taxon>
        <taxon>Paramormyrops</taxon>
    </lineage>
</organism>